<dbReference type="OMA" id="DIGGCCL"/>
<dbReference type="NCBIfam" id="TIGR01571">
    <property type="entry name" value="A_thal_Cys_rich"/>
    <property type="match status" value="1"/>
</dbReference>
<dbReference type="AlphaFoldDB" id="T1FM29"/>
<accession>T1FM29</accession>
<evidence type="ECO:0000313" key="4">
    <source>
        <dbReference type="Proteomes" id="UP000015101"/>
    </source>
</evidence>
<evidence type="ECO:0000313" key="2">
    <source>
        <dbReference type="EMBL" id="ESO12847.1"/>
    </source>
</evidence>
<dbReference type="CTD" id="20209878"/>
<sequence>MGEWKNGIFGCFNDCTVCIITYFLPCYTAGKNAEAVGKSCFLYGCLTCIEPIGCILRSTIRQQIREQYSIDGSFGGDLLCHMCCPCCALVQEAQELSAGGQSMNR</sequence>
<reference evidence="2 4" key="2">
    <citation type="journal article" date="2013" name="Nature">
        <title>Insights into bilaterian evolution from three spiralian genomes.</title>
        <authorList>
            <person name="Simakov O."/>
            <person name="Marletaz F."/>
            <person name="Cho S.J."/>
            <person name="Edsinger-Gonzales E."/>
            <person name="Havlak P."/>
            <person name="Hellsten U."/>
            <person name="Kuo D.H."/>
            <person name="Larsson T."/>
            <person name="Lv J."/>
            <person name="Arendt D."/>
            <person name="Savage R."/>
            <person name="Osoegawa K."/>
            <person name="de Jong P."/>
            <person name="Grimwood J."/>
            <person name="Chapman J.A."/>
            <person name="Shapiro H."/>
            <person name="Aerts A."/>
            <person name="Otillar R.P."/>
            <person name="Terry A.Y."/>
            <person name="Boore J.L."/>
            <person name="Grigoriev I.V."/>
            <person name="Lindberg D.R."/>
            <person name="Seaver E.C."/>
            <person name="Weisblat D.A."/>
            <person name="Putnam N.H."/>
            <person name="Rokhsar D.S."/>
        </authorList>
    </citation>
    <scope>NUCLEOTIDE SEQUENCE</scope>
</reference>
<protein>
    <submittedName>
        <fullName evidence="2 3">Uncharacterized protein</fullName>
    </submittedName>
</protein>
<dbReference type="EnsemblMetazoa" id="HelroT184849">
    <property type="protein sequence ID" value="HelroP184849"/>
    <property type="gene ID" value="HelroG184849"/>
</dbReference>
<evidence type="ECO:0000256" key="1">
    <source>
        <dbReference type="ARBA" id="ARBA00009024"/>
    </source>
</evidence>
<comment type="similarity">
    <text evidence="1">Belongs to the cornifelin family.</text>
</comment>
<dbReference type="InParanoid" id="T1FM29"/>
<reference evidence="3" key="3">
    <citation type="submission" date="2015-06" db="UniProtKB">
        <authorList>
            <consortium name="EnsemblMetazoa"/>
        </authorList>
    </citation>
    <scope>IDENTIFICATION</scope>
</reference>
<dbReference type="EMBL" id="AMQM01000251">
    <property type="status" value="NOT_ANNOTATED_CDS"/>
    <property type="molecule type" value="Genomic_DNA"/>
</dbReference>
<dbReference type="HOGENOM" id="CLU_083147_6_1_1"/>
<dbReference type="OrthoDB" id="1045822at2759"/>
<dbReference type="PANTHER" id="PTHR15907">
    <property type="entry name" value="DUF614 FAMILY PROTEIN-RELATED"/>
    <property type="match status" value="1"/>
</dbReference>
<dbReference type="GeneID" id="20209878"/>
<dbReference type="InterPro" id="IPR006461">
    <property type="entry name" value="PLAC_motif_containing"/>
</dbReference>
<organism evidence="3 4">
    <name type="scientific">Helobdella robusta</name>
    <name type="common">Californian leech</name>
    <dbReference type="NCBI Taxonomy" id="6412"/>
    <lineage>
        <taxon>Eukaryota</taxon>
        <taxon>Metazoa</taxon>
        <taxon>Spiralia</taxon>
        <taxon>Lophotrochozoa</taxon>
        <taxon>Annelida</taxon>
        <taxon>Clitellata</taxon>
        <taxon>Hirudinea</taxon>
        <taxon>Rhynchobdellida</taxon>
        <taxon>Glossiphoniidae</taxon>
        <taxon>Helobdella</taxon>
    </lineage>
</organism>
<dbReference type="STRING" id="6412.T1FM29"/>
<dbReference type="Pfam" id="PF04749">
    <property type="entry name" value="PLAC8"/>
    <property type="match status" value="1"/>
</dbReference>
<gene>
    <name evidence="3" type="primary">20209878</name>
    <name evidence="2" type="ORF">HELRODRAFT_184849</name>
</gene>
<dbReference type="Proteomes" id="UP000015101">
    <property type="component" value="Unassembled WGS sequence"/>
</dbReference>
<dbReference type="EMBL" id="KB095811">
    <property type="protein sequence ID" value="ESO12847.1"/>
    <property type="molecule type" value="Genomic_DNA"/>
</dbReference>
<dbReference type="eggNOG" id="ENOG502S6TH">
    <property type="taxonomic scope" value="Eukaryota"/>
</dbReference>
<evidence type="ECO:0000313" key="3">
    <source>
        <dbReference type="EnsemblMetazoa" id="HelroP184849"/>
    </source>
</evidence>
<keyword evidence="4" id="KW-1185">Reference proteome</keyword>
<proteinExistence type="inferred from homology"/>
<dbReference type="KEGG" id="hro:HELRODRAFT_184849"/>
<reference evidence="4" key="1">
    <citation type="submission" date="2012-12" db="EMBL/GenBank/DDBJ databases">
        <authorList>
            <person name="Hellsten U."/>
            <person name="Grimwood J."/>
            <person name="Chapman J.A."/>
            <person name="Shapiro H."/>
            <person name="Aerts A."/>
            <person name="Otillar R.P."/>
            <person name="Terry A.Y."/>
            <person name="Boore J.L."/>
            <person name="Simakov O."/>
            <person name="Marletaz F."/>
            <person name="Cho S.-J."/>
            <person name="Edsinger-Gonzales E."/>
            <person name="Havlak P."/>
            <person name="Kuo D.-H."/>
            <person name="Larsson T."/>
            <person name="Lv J."/>
            <person name="Arendt D."/>
            <person name="Savage R."/>
            <person name="Osoegawa K."/>
            <person name="de Jong P."/>
            <person name="Lindberg D.R."/>
            <person name="Seaver E.C."/>
            <person name="Weisblat D.A."/>
            <person name="Putnam N.H."/>
            <person name="Grigoriev I.V."/>
            <person name="Rokhsar D.S."/>
        </authorList>
    </citation>
    <scope>NUCLEOTIDE SEQUENCE</scope>
</reference>
<name>T1FM29_HELRO</name>
<dbReference type="RefSeq" id="XP_009009567.1">
    <property type="nucleotide sequence ID" value="XM_009011319.1"/>
</dbReference>